<sequence length="260" mass="30033">MSNHHGPNHTYLPVIPQPPGVTKYRLANPSYSTQMTPPYGQPNPPPSNHLAFNYEARHDNHDSNEARDKVLYTVFYLCGKSQGVELKPSEHYPRRKYTIQKSLCHNDKYCEHCRTVNHQSENFNTARDKEIFRGFVNDQLLKLWTQKDGLFKGGFANSDNKPPLFDSTQIMSVILKCPNEIGDKINMGEQKNHRRRQQREQQRQRKRTASVASELPLQNSSSQMARTNSFSPDNEQDRSSLMVRSFSEPWSWASGGPERR</sequence>
<evidence type="ECO:0000313" key="3">
    <source>
        <dbReference type="Proteomes" id="UP000308671"/>
    </source>
</evidence>
<gene>
    <name evidence="2" type="ORF">BGAL_0132g00010</name>
</gene>
<feature type="region of interest" description="Disordered" evidence="1">
    <location>
        <begin position="29"/>
        <end position="50"/>
    </location>
</feature>
<name>A0A4S8R0K5_9HELO</name>
<dbReference type="Proteomes" id="UP000308671">
    <property type="component" value="Unassembled WGS sequence"/>
</dbReference>
<comment type="caution">
    <text evidence="2">The sequence shown here is derived from an EMBL/GenBank/DDBJ whole genome shotgun (WGS) entry which is preliminary data.</text>
</comment>
<feature type="region of interest" description="Disordered" evidence="1">
    <location>
        <begin position="184"/>
        <end position="260"/>
    </location>
</feature>
<feature type="compositionally biased region" description="Polar residues" evidence="1">
    <location>
        <begin position="216"/>
        <end position="233"/>
    </location>
</feature>
<organism evidence="2 3">
    <name type="scientific">Botrytis galanthina</name>
    <dbReference type="NCBI Taxonomy" id="278940"/>
    <lineage>
        <taxon>Eukaryota</taxon>
        <taxon>Fungi</taxon>
        <taxon>Dikarya</taxon>
        <taxon>Ascomycota</taxon>
        <taxon>Pezizomycotina</taxon>
        <taxon>Leotiomycetes</taxon>
        <taxon>Helotiales</taxon>
        <taxon>Sclerotiniaceae</taxon>
        <taxon>Botrytis</taxon>
    </lineage>
</organism>
<accession>A0A4S8R0K5</accession>
<evidence type="ECO:0000313" key="2">
    <source>
        <dbReference type="EMBL" id="THV50870.1"/>
    </source>
</evidence>
<reference evidence="2 3" key="1">
    <citation type="submission" date="2017-12" db="EMBL/GenBank/DDBJ databases">
        <title>Comparative genomics of Botrytis spp.</title>
        <authorList>
            <person name="Valero-Jimenez C.A."/>
            <person name="Tapia P."/>
            <person name="Veloso J."/>
            <person name="Silva-Moreno E."/>
            <person name="Staats M."/>
            <person name="Valdes J.H."/>
            <person name="Van Kan J.A.L."/>
        </authorList>
    </citation>
    <scope>NUCLEOTIDE SEQUENCE [LARGE SCALE GENOMIC DNA]</scope>
    <source>
        <strain evidence="2 3">MUCL435</strain>
    </source>
</reference>
<dbReference type="EMBL" id="PQXL01000132">
    <property type="protein sequence ID" value="THV50870.1"/>
    <property type="molecule type" value="Genomic_DNA"/>
</dbReference>
<proteinExistence type="predicted"/>
<keyword evidence="3" id="KW-1185">Reference proteome</keyword>
<protein>
    <submittedName>
        <fullName evidence="2">Uncharacterized protein</fullName>
    </submittedName>
</protein>
<dbReference type="OrthoDB" id="3523466at2759"/>
<evidence type="ECO:0000256" key="1">
    <source>
        <dbReference type="SAM" id="MobiDB-lite"/>
    </source>
</evidence>
<dbReference type="AlphaFoldDB" id="A0A4S8R0K5"/>